<keyword evidence="6" id="KW-1015">Disulfide bond</keyword>
<dbReference type="InterPro" id="IPR013106">
    <property type="entry name" value="Ig_V-set"/>
</dbReference>
<dbReference type="SMART" id="SM00409">
    <property type="entry name" value="IG"/>
    <property type="match status" value="1"/>
</dbReference>
<reference evidence="11" key="2">
    <citation type="submission" date="2025-09" db="UniProtKB">
        <authorList>
            <consortium name="Ensembl"/>
        </authorList>
    </citation>
    <scope>IDENTIFICATION</scope>
</reference>
<dbReference type="InterPro" id="IPR013783">
    <property type="entry name" value="Ig-like_fold"/>
</dbReference>
<dbReference type="InterPro" id="IPR007110">
    <property type="entry name" value="Ig-like_dom"/>
</dbReference>
<evidence type="ECO:0000259" key="10">
    <source>
        <dbReference type="PROSITE" id="PS50835"/>
    </source>
</evidence>
<keyword evidence="3" id="KW-0732">Signal</keyword>
<keyword evidence="7" id="KW-0325">Glycoprotein</keyword>
<keyword evidence="8" id="KW-0393">Immunoglobulin domain</keyword>
<evidence type="ECO:0000256" key="4">
    <source>
        <dbReference type="ARBA" id="ARBA00022989"/>
    </source>
</evidence>
<dbReference type="Pfam" id="PF07686">
    <property type="entry name" value="V-set"/>
    <property type="match status" value="1"/>
</dbReference>
<evidence type="ECO:0000256" key="6">
    <source>
        <dbReference type="ARBA" id="ARBA00023157"/>
    </source>
</evidence>
<evidence type="ECO:0000256" key="2">
    <source>
        <dbReference type="ARBA" id="ARBA00022692"/>
    </source>
</evidence>
<evidence type="ECO:0000256" key="1">
    <source>
        <dbReference type="ARBA" id="ARBA00004479"/>
    </source>
</evidence>
<dbReference type="GO" id="GO:0005886">
    <property type="term" value="C:plasma membrane"/>
    <property type="evidence" value="ECO:0007669"/>
    <property type="project" value="TreeGrafter"/>
</dbReference>
<sequence length="220" mass="23808">MEIRLPSFTHNHVVLCVSAVFVFAGVSAIDVFTPGEVFVENGTTATLSCSFKSREVISSSASVTWSFLPEGEAGAFTSVRAVHVLSVCCVGQHVISTCVSLLQIFYYTAGKQFPGSVPQFKSRVEWAGDMNKKDGSIRVIQMQFKDNGTFSCDVKNPPDISGQMSFIKVRVVMKEALPQTSAAVIVGGVIGAVIGIIIIAVVTYLIIRRREHSHVYEGGR</sequence>
<dbReference type="Ensembl" id="ENSCCRT00000028379.2">
    <property type="protein sequence ID" value="ENSCCRP00000026164.2"/>
    <property type="gene ID" value="ENSCCRG00000014154.2"/>
</dbReference>
<dbReference type="Gene3D" id="2.60.40.10">
    <property type="entry name" value="Immunoglobulins"/>
    <property type="match status" value="1"/>
</dbReference>
<dbReference type="InterPro" id="IPR036179">
    <property type="entry name" value="Ig-like_dom_sf"/>
</dbReference>
<dbReference type="GeneTree" id="ENSGT01030000234556"/>
<dbReference type="SUPFAM" id="SSF48726">
    <property type="entry name" value="Immunoglobulin"/>
    <property type="match status" value="1"/>
</dbReference>
<dbReference type="Proteomes" id="UP001108240">
    <property type="component" value="Unplaced"/>
</dbReference>
<evidence type="ECO:0000256" key="5">
    <source>
        <dbReference type="ARBA" id="ARBA00023136"/>
    </source>
</evidence>
<feature type="domain" description="Ig-like" evidence="10">
    <location>
        <begin position="6"/>
        <end position="165"/>
    </location>
</feature>
<evidence type="ECO:0000313" key="12">
    <source>
        <dbReference type="Proteomes" id="UP001108240"/>
    </source>
</evidence>
<evidence type="ECO:0000256" key="8">
    <source>
        <dbReference type="ARBA" id="ARBA00023319"/>
    </source>
</evidence>
<dbReference type="AlphaFoldDB" id="A0A8C1B0E6"/>
<evidence type="ECO:0000256" key="9">
    <source>
        <dbReference type="SAM" id="Phobius"/>
    </source>
</evidence>
<keyword evidence="12" id="KW-1185">Reference proteome</keyword>
<reference evidence="11" key="1">
    <citation type="submission" date="2025-08" db="UniProtKB">
        <authorList>
            <consortium name="Ensembl"/>
        </authorList>
    </citation>
    <scope>IDENTIFICATION</scope>
</reference>
<dbReference type="InterPro" id="IPR003599">
    <property type="entry name" value="Ig_sub"/>
</dbReference>
<dbReference type="InterPro" id="IPR000920">
    <property type="entry name" value="Myelin_P0-rel"/>
</dbReference>
<dbReference type="OMA" id="SNTICKR"/>
<dbReference type="GO" id="GO:0009986">
    <property type="term" value="C:cell surface"/>
    <property type="evidence" value="ECO:0007669"/>
    <property type="project" value="TreeGrafter"/>
</dbReference>
<dbReference type="SMART" id="SM00406">
    <property type="entry name" value="IGv"/>
    <property type="match status" value="1"/>
</dbReference>
<dbReference type="PANTHER" id="PTHR13869">
    <property type="entry name" value="MYELIN P0 RELATED"/>
    <property type="match status" value="1"/>
</dbReference>
<evidence type="ECO:0000256" key="7">
    <source>
        <dbReference type="ARBA" id="ARBA00023180"/>
    </source>
</evidence>
<keyword evidence="5 9" id="KW-0472">Membrane</keyword>
<dbReference type="PANTHER" id="PTHR13869:SF19">
    <property type="entry name" value="MYELIN PROTEIN ZERO-LIKE PROTEIN 1"/>
    <property type="match status" value="1"/>
</dbReference>
<keyword evidence="2 9" id="KW-0812">Transmembrane</keyword>
<accession>A0A8C1B0E6</accession>
<proteinExistence type="predicted"/>
<keyword evidence="4 9" id="KW-1133">Transmembrane helix</keyword>
<evidence type="ECO:0000313" key="11">
    <source>
        <dbReference type="Ensembl" id="ENSCCRP00000026164.2"/>
    </source>
</evidence>
<evidence type="ECO:0000256" key="3">
    <source>
        <dbReference type="ARBA" id="ARBA00022729"/>
    </source>
</evidence>
<name>A0A8C1B0E6_CYPCA</name>
<dbReference type="PROSITE" id="PS50835">
    <property type="entry name" value="IG_LIKE"/>
    <property type="match status" value="1"/>
</dbReference>
<feature type="transmembrane region" description="Helical" evidence="9">
    <location>
        <begin position="182"/>
        <end position="207"/>
    </location>
</feature>
<dbReference type="GO" id="GO:0005925">
    <property type="term" value="C:focal adhesion"/>
    <property type="evidence" value="ECO:0007669"/>
    <property type="project" value="TreeGrafter"/>
</dbReference>
<organism evidence="11 12">
    <name type="scientific">Cyprinus carpio carpio</name>
    <dbReference type="NCBI Taxonomy" id="630221"/>
    <lineage>
        <taxon>Eukaryota</taxon>
        <taxon>Metazoa</taxon>
        <taxon>Chordata</taxon>
        <taxon>Craniata</taxon>
        <taxon>Vertebrata</taxon>
        <taxon>Euteleostomi</taxon>
        <taxon>Actinopterygii</taxon>
        <taxon>Neopterygii</taxon>
        <taxon>Teleostei</taxon>
        <taxon>Ostariophysi</taxon>
        <taxon>Cypriniformes</taxon>
        <taxon>Cyprinidae</taxon>
        <taxon>Cyprininae</taxon>
        <taxon>Cyprinus</taxon>
    </lineage>
</organism>
<protein>
    <submittedName>
        <fullName evidence="11">Myelin protein zero-like 1 like</fullName>
    </submittedName>
</protein>
<comment type="subcellular location">
    <subcellularLocation>
        <location evidence="1">Membrane</location>
        <topology evidence="1">Single-pass type I membrane protein</topology>
    </subcellularLocation>
</comment>